<organism evidence="1 2">
    <name type="scientific">Bacillus phage SIOphi</name>
    <dbReference type="NCBI Taxonomy" id="1285382"/>
    <lineage>
        <taxon>Viruses</taxon>
        <taxon>Duplodnaviria</taxon>
        <taxon>Heunggongvirae</taxon>
        <taxon>Uroviricota</taxon>
        <taxon>Caudoviricetes</taxon>
        <taxon>Herelleviridae</taxon>
        <taxon>Bastillevirinae</taxon>
        <taxon>Siophivirus</taxon>
        <taxon>Siophivirus SIOphi</taxon>
    </lineage>
</organism>
<proteinExistence type="predicted"/>
<gene>
    <name evidence="1" type="ORF">SIOphi_00920</name>
</gene>
<dbReference type="Proteomes" id="UP000258501">
    <property type="component" value="Segment"/>
</dbReference>
<dbReference type="EMBL" id="KC699836">
    <property type="protein sequence ID" value="AGK86992.1"/>
    <property type="molecule type" value="Genomic_DNA"/>
</dbReference>
<sequence length="219" mass="24173">MKKLEVLYKKEKGAVKPTQGYEGDFAFDMYASEGRLVPPLTFRSVPVPTNLKTAFDPIEAGMFISLRSGCASKTPLIVSNSPGIVEGTYRDGIGILLRNTFIDNSLVDFVITTKGERLPISKVPQKVLQEARRFYDAETELLGYAEPTSKEAKAVNEAAYRTLVPRGTVYIAKHDRVAQMSFIPKIVAEFKETGVLPESVRQEKGFGSSGNTLKDDTNE</sequence>
<accession>R4JDY3</accession>
<dbReference type="SUPFAM" id="SSF51283">
    <property type="entry name" value="dUTPase-like"/>
    <property type="match status" value="1"/>
</dbReference>
<dbReference type="PANTHER" id="PTHR11241">
    <property type="entry name" value="DEOXYURIDINE 5'-TRIPHOSPHATE NUCLEOTIDOHYDROLASE"/>
    <property type="match status" value="1"/>
</dbReference>
<dbReference type="GO" id="GO:0004170">
    <property type="term" value="F:dUTP diphosphatase activity"/>
    <property type="evidence" value="ECO:0007669"/>
    <property type="project" value="InterPro"/>
</dbReference>
<dbReference type="Gene3D" id="2.70.40.10">
    <property type="match status" value="1"/>
</dbReference>
<keyword evidence="2" id="KW-1185">Reference proteome</keyword>
<dbReference type="InterPro" id="IPR036157">
    <property type="entry name" value="dUTPase-like_sf"/>
</dbReference>
<evidence type="ECO:0000313" key="1">
    <source>
        <dbReference type="EMBL" id="AGK86992.1"/>
    </source>
</evidence>
<dbReference type="GO" id="GO:0006226">
    <property type="term" value="P:dUMP biosynthetic process"/>
    <property type="evidence" value="ECO:0007669"/>
    <property type="project" value="InterPro"/>
</dbReference>
<evidence type="ECO:0000313" key="2">
    <source>
        <dbReference type="Proteomes" id="UP000258501"/>
    </source>
</evidence>
<protein>
    <submittedName>
        <fullName evidence="1">Deoxyuridine 5'-triphosphate nucleotidohydrolase</fullName>
    </submittedName>
</protein>
<dbReference type="PANTHER" id="PTHR11241:SF0">
    <property type="entry name" value="DEOXYURIDINE 5'-TRIPHOSPHATE NUCLEOTIDOHYDROLASE"/>
    <property type="match status" value="1"/>
</dbReference>
<dbReference type="OrthoDB" id="21416at10239"/>
<dbReference type="InterPro" id="IPR008181">
    <property type="entry name" value="dUTPase"/>
</dbReference>
<keyword evidence="1" id="KW-0378">Hydrolase</keyword>
<reference evidence="1 2" key="1">
    <citation type="submission" date="2013-02" db="EMBL/GenBank/DDBJ databases">
        <authorList>
            <person name="Lukaszewicz M."/>
            <person name="Biegalska A."/>
            <person name="Krasowska A."/>
        </authorList>
    </citation>
    <scope>NUCLEOTIDE SEQUENCE [LARGE SCALE GENOMIC DNA]</scope>
</reference>
<dbReference type="GO" id="GO:0046081">
    <property type="term" value="P:dUTP catabolic process"/>
    <property type="evidence" value="ECO:0007669"/>
    <property type="project" value="InterPro"/>
</dbReference>
<name>R4JDY3_9CAUD</name>
<dbReference type="GO" id="GO:0000287">
    <property type="term" value="F:magnesium ion binding"/>
    <property type="evidence" value="ECO:0007669"/>
    <property type="project" value="InterPro"/>
</dbReference>